<dbReference type="Gene3D" id="2.60.40.2840">
    <property type="match status" value="1"/>
</dbReference>
<dbReference type="Pfam" id="PF18112">
    <property type="entry name" value="Zn-C2H2_12"/>
    <property type="match status" value="1"/>
</dbReference>
<dbReference type="InterPro" id="IPR041611">
    <property type="entry name" value="SKICH"/>
</dbReference>
<evidence type="ECO:0000256" key="15">
    <source>
        <dbReference type="ARBA" id="ARBA00041519"/>
    </source>
</evidence>
<proteinExistence type="inferred from homology"/>
<comment type="similarity">
    <text evidence="13">Belongs to the CALCOCO family.</text>
</comment>
<organism evidence="19 20">
    <name type="scientific">Platysteira castanea</name>
    <dbReference type="NCBI Taxonomy" id="1160851"/>
    <lineage>
        <taxon>Eukaryota</taxon>
        <taxon>Metazoa</taxon>
        <taxon>Chordata</taxon>
        <taxon>Craniata</taxon>
        <taxon>Vertebrata</taxon>
        <taxon>Euteleostomi</taxon>
        <taxon>Archelosauria</taxon>
        <taxon>Archosauria</taxon>
        <taxon>Dinosauria</taxon>
        <taxon>Saurischia</taxon>
        <taxon>Theropoda</taxon>
        <taxon>Coelurosauria</taxon>
        <taxon>Aves</taxon>
        <taxon>Neognathae</taxon>
        <taxon>Neoaves</taxon>
        <taxon>Telluraves</taxon>
        <taxon>Australaves</taxon>
        <taxon>Passeriformes</taxon>
        <taxon>Corvoidea</taxon>
        <taxon>Platysteiridae</taxon>
        <taxon>Platysteira</taxon>
    </lineage>
</organism>
<dbReference type="GO" id="GO:1901098">
    <property type="term" value="P:positive regulation of autophagosome maturation"/>
    <property type="evidence" value="ECO:0007669"/>
    <property type="project" value="TreeGrafter"/>
</dbReference>
<keyword evidence="7" id="KW-0072">Autophagy</keyword>
<evidence type="ECO:0000256" key="6">
    <source>
        <dbReference type="ARBA" id="ARBA00022833"/>
    </source>
</evidence>
<evidence type="ECO:0000256" key="1">
    <source>
        <dbReference type="ARBA" id="ARBA00004245"/>
    </source>
</evidence>
<keyword evidence="5 16" id="KW-0863">Zinc-finger</keyword>
<feature type="coiled-coil region" evidence="17">
    <location>
        <begin position="321"/>
        <end position="372"/>
    </location>
</feature>
<dbReference type="Gene3D" id="6.20.250.40">
    <property type="match status" value="1"/>
</dbReference>
<keyword evidence="11" id="KW-0968">Cytoplasmic vesicle</keyword>
<dbReference type="FunFam" id="2.60.40.2840:FF:000002">
    <property type="entry name" value="Tax1-binding protein 1 isoform 2"/>
    <property type="match status" value="1"/>
</dbReference>
<dbReference type="Pfam" id="PF17751">
    <property type="entry name" value="SKICH"/>
    <property type="match status" value="1"/>
</dbReference>
<dbReference type="GO" id="GO:0008270">
    <property type="term" value="F:zinc ion binding"/>
    <property type="evidence" value="ECO:0007669"/>
    <property type="project" value="UniProtKB-KW"/>
</dbReference>
<evidence type="ECO:0000256" key="4">
    <source>
        <dbReference type="ARBA" id="ARBA00022723"/>
    </source>
</evidence>
<keyword evidence="9" id="KW-0472">Membrane</keyword>
<dbReference type="GO" id="GO:0048471">
    <property type="term" value="C:perinuclear region of cytoplasm"/>
    <property type="evidence" value="ECO:0007669"/>
    <property type="project" value="UniProtKB-SubCell"/>
</dbReference>
<name>A0A7K5V861_9CORV</name>
<comment type="subcellular location">
    <subcellularLocation>
        <location evidence="1">Cytoplasm</location>
        <location evidence="1">Cytoskeleton</location>
    </subcellularLocation>
    <subcellularLocation>
        <location evidence="2">Cytoplasm</location>
        <location evidence="2">Perinuclear region</location>
    </subcellularLocation>
    <subcellularLocation>
        <location evidence="12">Cytoplasmic vesicle</location>
        <location evidence="12">Autophagosome membrane</location>
        <topology evidence="12">Peripheral membrane protein</topology>
    </subcellularLocation>
</comment>
<evidence type="ECO:0000256" key="5">
    <source>
        <dbReference type="ARBA" id="ARBA00022771"/>
    </source>
</evidence>
<evidence type="ECO:0000313" key="19">
    <source>
        <dbReference type="EMBL" id="NWU25118.1"/>
    </source>
</evidence>
<evidence type="ECO:0000256" key="13">
    <source>
        <dbReference type="ARBA" id="ARBA00037963"/>
    </source>
</evidence>
<dbReference type="GO" id="GO:0016605">
    <property type="term" value="C:PML body"/>
    <property type="evidence" value="ECO:0007669"/>
    <property type="project" value="TreeGrafter"/>
</dbReference>
<evidence type="ECO:0000256" key="3">
    <source>
        <dbReference type="ARBA" id="ARBA00022490"/>
    </source>
</evidence>
<accession>A0A7K5V861</accession>
<protein>
    <recommendedName>
        <fullName evidence="14">Calcium-binding and coiled-coil domain-containing protein 2</fullName>
    </recommendedName>
    <alternativeName>
        <fullName evidence="15">Nuclear domain 10 protein NDP52</fullName>
    </alternativeName>
</protein>
<dbReference type="Gene3D" id="1.10.287.1490">
    <property type="match status" value="1"/>
</dbReference>
<comment type="caution">
    <text evidence="19">The sequence shown here is derived from an EMBL/GenBank/DDBJ whole genome shotgun (WGS) entry which is preliminary data.</text>
</comment>
<evidence type="ECO:0000256" key="14">
    <source>
        <dbReference type="ARBA" id="ARBA00040931"/>
    </source>
</evidence>
<dbReference type="Proteomes" id="UP000584415">
    <property type="component" value="Unassembled WGS sequence"/>
</dbReference>
<feature type="domain" description="UBZ1-type" evidence="18">
    <location>
        <begin position="406"/>
        <end position="432"/>
    </location>
</feature>
<dbReference type="InterPro" id="IPR041641">
    <property type="entry name" value="CALCOCO1/2_Zn_UBZ1"/>
</dbReference>
<evidence type="ECO:0000256" key="16">
    <source>
        <dbReference type="PROSITE-ProRule" id="PRU01253"/>
    </source>
</evidence>
<dbReference type="PANTHER" id="PTHR31915:SF4">
    <property type="entry name" value="CALCIUM-BINDING AND COILED-COIL DOMAIN-CONTAINING PROTEIN 2"/>
    <property type="match status" value="1"/>
</dbReference>
<feature type="non-terminal residue" evidence="19">
    <location>
        <position position="1"/>
    </location>
</feature>
<feature type="non-terminal residue" evidence="19">
    <location>
        <position position="461"/>
    </location>
</feature>
<evidence type="ECO:0000256" key="17">
    <source>
        <dbReference type="SAM" id="Coils"/>
    </source>
</evidence>
<keyword evidence="20" id="KW-1185">Reference proteome</keyword>
<evidence type="ECO:0000256" key="11">
    <source>
        <dbReference type="ARBA" id="ARBA00023329"/>
    </source>
</evidence>
<feature type="coiled-coil region" evidence="17">
    <location>
        <begin position="131"/>
        <end position="287"/>
    </location>
</feature>
<keyword evidence="6" id="KW-0862">Zinc</keyword>
<keyword evidence="3" id="KW-0963">Cytoplasm</keyword>
<evidence type="ECO:0000259" key="18">
    <source>
        <dbReference type="PROSITE" id="PS51905"/>
    </source>
</evidence>
<evidence type="ECO:0000256" key="2">
    <source>
        <dbReference type="ARBA" id="ARBA00004556"/>
    </source>
</evidence>
<keyword evidence="8 17" id="KW-0175">Coiled coil</keyword>
<evidence type="ECO:0000256" key="10">
    <source>
        <dbReference type="ARBA" id="ARBA00023212"/>
    </source>
</evidence>
<dbReference type="PANTHER" id="PTHR31915">
    <property type="entry name" value="SKICH DOMAIN-CONTAINING PROTEIN"/>
    <property type="match status" value="1"/>
</dbReference>
<dbReference type="InterPro" id="IPR051002">
    <property type="entry name" value="UBA_autophagy_assoc_protein"/>
</dbReference>
<evidence type="ECO:0000256" key="9">
    <source>
        <dbReference type="ARBA" id="ARBA00023136"/>
    </source>
</evidence>
<dbReference type="GO" id="GO:0098792">
    <property type="term" value="P:xenophagy"/>
    <property type="evidence" value="ECO:0007669"/>
    <property type="project" value="TreeGrafter"/>
</dbReference>
<dbReference type="GO" id="GO:0005856">
    <property type="term" value="C:cytoskeleton"/>
    <property type="evidence" value="ECO:0007669"/>
    <property type="project" value="UniProtKB-SubCell"/>
</dbReference>
<dbReference type="EMBL" id="VYXC01006200">
    <property type="protein sequence ID" value="NWU25118.1"/>
    <property type="molecule type" value="Genomic_DNA"/>
</dbReference>
<dbReference type="AlphaFoldDB" id="A0A7K5V861"/>
<evidence type="ECO:0000256" key="12">
    <source>
        <dbReference type="ARBA" id="ARBA00037854"/>
    </source>
</evidence>
<dbReference type="GO" id="GO:0031410">
    <property type="term" value="C:cytoplasmic vesicle"/>
    <property type="evidence" value="ECO:0007669"/>
    <property type="project" value="UniProtKB-KW"/>
</dbReference>
<keyword evidence="10" id="KW-0206">Cytoskeleton</keyword>
<evidence type="ECO:0000313" key="20">
    <source>
        <dbReference type="Proteomes" id="UP000584415"/>
    </source>
</evidence>
<dbReference type="GO" id="GO:0000421">
    <property type="term" value="C:autophagosome membrane"/>
    <property type="evidence" value="ECO:0007669"/>
    <property type="project" value="UniProtKB-SubCell"/>
</dbReference>
<reference evidence="19 20" key="1">
    <citation type="submission" date="2019-09" db="EMBL/GenBank/DDBJ databases">
        <title>Bird 10,000 Genomes (B10K) Project - Family phase.</title>
        <authorList>
            <person name="Zhang G."/>
        </authorList>
    </citation>
    <scope>NUCLEOTIDE SEQUENCE [LARGE SCALE GENOMIC DNA]</scope>
    <source>
        <strain evidence="19">B10K-DU-001-71</strain>
        <tissue evidence="19">Muscle</tissue>
    </source>
</reference>
<evidence type="ECO:0000256" key="8">
    <source>
        <dbReference type="ARBA" id="ARBA00023054"/>
    </source>
</evidence>
<keyword evidence="4" id="KW-0479">Metal-binding</keyword>
<sequence length="461" mass="52252">MQDSPEEPPTSCVLLDSCHFSQVVFTGVEKSYVPGTDVSCRYSLSPGIVPRGKDWVGIFRVGWKTTREYFTFLWAPLPAAGAREQQVLFKAYYLPKDDDHYQFCYVDQDGVVRGASVPFQFRPEPDDDILVVTTQAEAEEMELRNQKLRRENEELRGDCAELRRRNRELQGELGTAQELRDRLESLRSSTGRLQLELESLREENRELREQGGCREAELQRLQEQLQGVNSDKDCLEGRLRAALEHLERLQAKVSDYEKEVENLSREEQDKEKQLQALKGERQELLQTSAQHQAGKAEAFPHDFLFPGFVSHSFSPKPFLPQKQTQDVLEQLREQQARLQALQEEKAGAEKENQDLRAENAVLRGELSLLQGDPPGPAPVAAAPELLFGNPYPAAEGNLEAGTEPSLRQCPMCSEVFPEDLGSGEFQEHVQGHLVECPFCSESFDRAAPLVFEDHLLCHSLE</sequence>
<dbReference type="PROSITE" id="PS51905">
    <property type="entry name" value="ZF_UBZ1"/>
    <property type="match status" value="1"/>
</dbReference>
<gene>
    <name evidence="19" type="primary">Calcoco2</name>
    <name evidence="19" type="ORF">DYACAS_R05813</name>
</gene>
<evidence type="ECO:0000256" key="7">
    <source>
        <dbReference type="ARBA" id="ARBA00023006"/>
    </source>
</evidence>